<feature type="compositionally biased region" description="Basic and acidic residues" evidence="1">
    <location>
        <begin position="8"/>
        <end position="25"/>
    </location>
</feature>
<reference evidence="2" key="1">
    <citation type="journal article" date="2022" name="Int. J. Mol. Sci.">
        <title>Draft Genome of Tanacetum Coccineum: Genomic Comparison of Closely Related Tanacetum-Family Plants.</title>
        <authorList>
            <person name="Yamashiro T."/>
            <person name="Shiraishi A."/>
            <person name="Nakayama K."/>
            <person name="Satake H."/>
        </authorList>
    </citation>
    <scope>NUCLEOTIDE SEQUENCE</scope>
</reference>
<comment type="caution">
    <text evidence="2">The sequence shown here is derived from an EMBL/GenBank/DDBJ whole genome shotgun (WGS) entry which is preliminary data.</text>
</comment>
<name>A0ABQ5HCV8_9ASTR</name>
<evidence type="ECO:0000313" key="3">
    <source>
        <dbReference type="Proteomes" id="UP001151760"/>
    </source>
</evidence>
<organism evidence="2 3">
    <name type="scientific">Tanacetum coccineum</name>
    <dbReference type="NCBI Taxonomy" id="301880"/>
    <lineage>
        <taxon>Eukaryota</taxon>
        <taxon>Viridiplantae</taxon>
        <taxon>Streptophyta</taxon>
        <taxon>Embryophyta</taxon>
        <taxon>Tracheophyta</taxon>
        <taxon>Spermatophyta</taxon>
        <taxon>Magnoliopsida</taxon>
        <taxon>eudicotyledons</taxon>
        <taxon>Gunneridae</taxon>
        <taxon>Pentapetalae</taxon>
        <taxon>asterids</taxon>
        <taxon>campanulids</taxon>
        <taxon>Asterales</taxon>
        <taxon>Asteraceae</taxon>
        <taxon>Asteroideae</taxon>
        <taxon>Anthemideae</taxon>
        <taxon>Anthemidinae</taxon>
        <taxon>Tanacetum</taxon>
    </lineage>
</organism>
<reference evidence="2" key="2">
    <citation type="submission" date="2022-01" db="EMBL/GenBank/DDBJ databases">
        <authorList>
            <person name="Yamashiro T."/>
            <person name="Shiraishi A."/>
            <person name="Satake H."/>
            <person name="Nakayama K."/>
        </authorList>
    </citation>
    <scope>NUCLEOTIDE SEQUENCE</scope>
</reference>
<accession>A0ABQ5HCV8</accession>
<dbReference type="Proteomes" id="UP001151760">
    <property type="component" value="Unassembled WGS sequence"/>
</dbReference>
<dbReference type="EMBL" id="BQNB010019419">
    <property type="protein sequence ID" value="GJT85110.1"/>
    <property type="molecule type" value="Genomic_DNA"/>
</dbReference>
<keyword evidence="3" id="KW-1185">Reference proteome</keyword>
<gene>
    <name evidence="2" type="ORF">Tco_1066827</name>
</gene>
<proteinExistence type="predicted"/>
<evidence type="ECO:0000313" key="2">
    <source>
        <dbReference type="EMBL" id="GJT85110.1"/>
    </source>
</evidence>
<protein>
    <submittedName>
        <fullName evidence="2">Uncharacterized protein</fullName>
    </submittedName>
</protein>
<feature type="region of interest" description="Disordered" evidence="1">
    <location>
        <begin position="1"/>
        <end position="25"/>
    </location>
</feature>
<sequence>MDGGMVERNSDGRPLKQRGEDNRHQEVNLPPLLAAHLGRNDNGQLLQSSLTSVHRGHQPSVNAGGNLLLNSSHLSHNAQPFIPNSLQPSSRPIPTYVNLYPQPNMVVAYGQPLGYPSDAHGGIPTFVGTFAYHPYGGYAPQDPTRSIILTSNRFMYSSTAPSNNYPFYTQPMYPLPNTPACPNHRPTGLFAYSTSCMTPFVCWIKDYPLPDELKMPSYVGSYNGKGDPDNYLHLFKGAIRMQKWAMPVACHMFTYTLKGRYTDDTLQILGLHEEQHISGSVHGLKIGSLVEFLSTYLPTTYKGLMEKTYTWIEAREVATNGTPNDHQESFDKFKKKYSWDNNKGKKNRDRFSLYRGSNHGLLSNLSKSPREILATEKELKHQIKEAIKLGQLAHLVKGIKKGKAKVSDTQLGEWRKGDNDMAPIEAPILIIKRGDGVAIIKRRRQDLHRNGVRDLVTMSGHGRLKEDLESSTWRRR</sequence>
<evidence type="ECO:0000256" key="1">
    <source>
        <dbReference type="SAM" id="MobiDB-lite"/>
    </source>
</evidence>